<accession>A0A6G1IDD6</accession>
<feature type="domain" description="Peptidase S33 tripeptidyl aminopeptidase-like C-terminal" evidence="4">
    <location>
        <begin position="425"/>
        <end position="520"/>
    </location>
</feature>
<protein>
    <recommendedName>
        <fullName evidence="4">Peptidase S33 tripeptidyl aminopeptidase-like C-terminal domain-containing protein</fullName>
    </recommendedName>
</protein>
<name>A0A6G1IDD6_9PLEO</name>
<dbReference type="InterPro" id="IPR051601">
    <property type="entry name" value="Serine_prot/Carboxylest_S33"/>
</dbReference>
<evidence type="ECO:0000313" key="5">
    <source>
        <dbReference type="EMBL" id="KAF2675993.1"/>
    </source>
</evidence>
<sequence>MGRVLLPVTFLAASAAAYPSIFKRQNETQDGGVDSFDSITPSEQLAWQPCFGEFKCTSLTVPLDYANPSVGTTNVAFIKYEFANSTGQSILFNPGGPGASGVVGLIGLVGEFTATFGTDYNFVSFDPRGVNNTGPAISCSNSVQHNPSLPLVEQWAQAQANGEICTAANNGTNASYAGTSAVVQDMMHFTELEAAACGKDPAEAKIWYYGVSYGTVLGQTLAAMYPNRLGRIILDANVYGVEHYQGFVPSAAEETDDAFGFFFNYCYEAGPELCPLAGNATSAVAIEQRYQAFLKKLEQEPLVIKGDPQGTVITRNLMANVAFKAMYVPRQGFYALARAIVGLEKGDTSETPVVSKLIGLSAEIADVLPSETDVEPAPATRDDGLQLITCIDTAGRYALKSSQDYVNAVRGVESDSVYGLPITANFLLCTGLNIAPPASQFFPGFASIQTSVPILFVGTTGDPVTPLSSAHKMSEYFPGSAVLTQVAPGHSFLAVPSECTLGHVRAYMKDAALPEAGTQCDVGSQGGMVFEAGKEAFESVLGSLAGGEAQSKVKRWFV</sequence>
<feature type="chain" id="PRO_5026188072" description="Peptidase S33 tripeptidyl aminopeptidase-like C-terminal domain-containing protein" evidence="3">
    <location>
        <begin position="18"/>
        <end position="558"/>
    </location>
</feature>
<evidence type="ECO:0000259" key="4">
    <source>
        <dbReference type="Pfam" id="PF08386"/>
    </source>
</evidence>
<dbReference type="SUPFAM" id="SSF53474">
    <property type="entry name" value="alpha/beta-Hydrolases"/>
    <property type="match status" value="1"/>
</dbReference>
<dbReference type="Pfam" id="PF08386">
    <property type="entry name" value="Abhydrolase_4"/>
    <property type="match status" value="1"/>
</dbReference>
<evidence type="ECO:0000256" key="1">
    <source>
        <dbReference type="ARBA" id="ARBA00010088"/>
    </source>
</evidence>
<dbReference type="PANTHER" id="PTHR43248:SF25">
    <property type="entry name" value="AB HYDROLASE-1 DOMAIN-CONTAINING PROTEIN-RELATED"/>
    <property type="match status" value="1"/>
</dbReference>
<dbReference type="EMBL" id="MU005642">
    <property type="protein sequence ID" value="KAF2675993.1"/>
    <property type="molecule type" value="Genomic_DNA"/>
</dbReference>
<organism evidence="5 6">
    <name type="scientific">Lentithecium fluviatile CBS 122367</name>
    <dbReference type="NCBI Taxonomy" id="1168545"/>
    <lineage>
        <taxon>Eukaryota</taxon>
        <taxon>Fungi</taxon>
        <taxon>Dikarya</taxon>
        <taxon>Ascomycota</taxon>
        <taxon>Pezizomycotina</taxon>
        <taxon>Dothideomycetes</taxon>
        <taxon>Pleosporomycetidae</taxon>
        <taxon>Pleosporales</taxon>
        <taxon>Massarineae</taxon>
        <taxon>Lentitheciaceae</taxon>
        <taxon>Lentithecium</taxon>
    </lineage>
</organism>
<dbReference type="InterPro" id="IPR013595">
    <property type="entry name" value="Pept_S33_TAP-like_C"/>
</dbReference>
<dbReference type="AlphaFoldDB" id="A0A6G1IDD6"/>
<reference evidence="5" key="1">
    <citation type="journal article" date="2020" name="Stud. Mycol.">
        <title>101 Dothideomycetes genomes: a test case for predicting lifestyles and emergence of pathogens.</title>
        <authorList>
            <person name="Haridas S."/>
            <person name="Albert R."/>
            <person name="Binder M."/>
            <person name="Bloem J."/>
            <person name="Labutti K."/>
            <person name="Salamov A."/>
            <person name="Andreopoulos B."/>
            <person name="Baker S."/>
            <person name="Barry K."/>
            <person name="Bills G."/>
            <person name="Bluhm B."/>
            <person name="Cannon C."/>
            <person name="Castanera R."/>
            <person name="Culley D."/>
            <person name="Daum C."/>
            <person name="Ezra D."/>
            <person name="Gonzalez J."/>
            <person name="Henrissat B."/>
            <person name="Kuo A."/>
            <person name="Liang C."/>
            <person name="Lipzen A."/>
            <person name="Lutzoni F."/>
            <person name="Magnuson J."/>
            <person name="Mondo S."/>
            <person name="Nolan M."/>
            <person name="Ohm R."/>
            <person name="Pangilinan J."/>
            <person name="Park H.-J."/>
            <person name="Ramirez L."/>
            <person name="Alfaro M."/>
            <person name="Sun H."/>
            <person name="Tritt A."/>
            <person name="Yoshinaga Y."/>
            <person name="Zwiers L.-H."/>
            <person name="Turgeon B."/>
            <person name="Goodwin S."/>
            <person name="Spatafora J."/>
            <person name="Crous P."/>
            <person name="Grigoriev I."/>
        </authorList>
    </citation>
    <scope>NUCLEOTIDE SEQUENCE</scope>
    <source>
        <strain evidence="5">CBS 122367</strain>
    </source>
</reference>
<proteinExistence type="inferred from homology"/>
<keyword evidence="6" id="KW-1185">Reference proteome</keyword>
<evidence type="ECO:0000256" key="3">
    <source>
        <dbReference type="SAM" id="SignalP"/>
    </source>
</evidence>
<comment type="similarity">
    <text evidence="1">Belongs to the peptidase S33 family.</text>
</comment>
<evidence type="ECO:0000313" key="6">
    <source>
        <dbReference type="Proteomes" id="UP000799291"/>
    </source>
</evidence>
<gene>
    <name evidence="5" type="ORF">K458DRAFT_380656</name>
</gene>
<keyword evidence="2" id="KW-0378">Hydrolase</keyword>
<dbReference type="GO" id="GO:0016787">
    <property type="term" value="F:hydrolase activity"/>
    <property type="evidence" value="ECO:0007669"/>
    <property type="project" value="UniProtKB-KW"/>
</dbReference>
<dbReference type="Gene3D" id="3.40.50.1820">
    <property type="entry name" value="alpha/beta hydrolase"/>
    <property type="match status" value="1"/>
</dbReference>
<dbReference type="PANTHER" id="PTHR43248">
    <property type="entry name" value="2-SUCCINYL-6-HYDROXY-2,4-CYCLOHEXADIENE-1-CARBOXYLATE SYNTHASE"/>
    <property type="match status" value="1"/>
</dbReference>
<dbReference type="InterPro" id="IPR029058">
    <property type="entry name" value="AB_hydrolase_fold"/>
</dbReference>
<evidence type="ECO:0000256" key="2">
    <source>
        <dbReference type="ARBA" id="ARBA00022801"/>
    </source>
</evidence>
<dbReference type="Proteomes" id="UP000799291">
    <property type="component" value="Unassembled WGS sequence"/>
</dbReference>
<feature type="signal peptide" evidence="3">
    <location>
        <begin position="1"/>
        <end position="17"/>
    </location>
</feature>
<dbReference type="OrthoDB" id="425534at2759"/>
<keyword evidence="3" id="KW-0732">Signal</keyword>